<proteinExistence type="predicted"/>
<reference evidence="2" key="1">
    <citation type="submission" date="2017-09" db="EMBL/GenBank/DDBJ databases">
        <title>Depth-based differentiation of microbial function through sediment-hosted aquifers and enrichment of novel symbionts in the deep terrestrial subsurface.</title>
        <authorList>
            <person name="Probst A.J."/>
            <person name="Ladd B."/>
            <person name="Jarett J.K."/>
            <person name="Geller-Mcgrath D.E."/>
            <person name="Sieber C.M.K."/>
            <person name="Emerson J.B."/>
            <person name="Anantharaman K."/>
            <person name="Thomas B.C."/>
            <person name="Malmstrom R."/>
            <person name="Stieglmeier M."/>
            <person name="Klingl A."/>
            <person name="Woyke T."/>
            <person name="Ryan C.M."/>
            <person name="Banfield J.F."/>
        </authorList>
    </citation>
    <scope>NUCLEOTIDE SEQUENCE [LARGE SCALE GENOMIC DNA]</scope>
</reference>
<comment type="caution">
    <text evidence="1">The sequence shown here is derived from an EMBL/GenBank/DDBJ whole genome shotgun (WGS) entry which is preliminary data.</text>
</comment>
<dbReference type="EMBL" id="PFIC01000250">
    <property type="protein sequence ID" value="PIX15953.1"/>
    <property type="molecule type" value="Genomic_DNA"/>
</dbReference>
<feature type="non-terminal residue" evidence="1">
    <location>
        <position position="1"/>
    </location>
</feature>
<evidence type="ECO:0000313" key="2">
    <source>
        <dbReference type="Proteomes" id="UP000229297"/>
    </source>
</evidence>
<sequence length="125" mass="13676">LEIGYIEAQLDRLFLSWDWEVNSVQNIANGIVVIGKLTVLTLTGNKITRSGVAGVEIQTKVGATTLTPDAIASKAMDRDPGRAEAYALKNAASKLGNAFGRGLNRDFNYEHIPDEKITDRIFNNQ</sequence>
<gene>
    <name evidence="1" type="ORF">COZ71_08945</name>
</gene>
<protein>
    <submittedName>
        <fullName evidence="1">Uncharacterized protein</fullName>
    </submittedName>
</protein>
<dbReference type="AlphaFoldDB" id="A0A2M7J992"/>
<organism evidence="1 2">
    <name type="scientific">Candidatus Desantisbacteria bacterium CG_4_8_14_3_um_filter_40_12</name>
    <dbReference type="NCBI Taxonomy" id="1974545"/>
    <lineage>
        <taxon>Bacteria</taxon>
        <taxon>Candidatus Desantisiibacteriota</taxon>
    </lineage>
</organism>
<name>A0A2M7J992_9BACT</name>
<accession>A0A2M7J992</accession>
<dbReference type="Proteomes" id="UP000229297">
    <property type="component" value="Unassembled WGS sequence"/>
</dbReference>
<evidence type="ECO:0000313" key="1">
    <source>
        <dbReference type="EMBL" id="PIX15953.1"/>
    </source>
</evidence>